<evidence type="ECO:0000313" key="2">
    <source>
        <dbReference type="Proteomes" id="UP000182888"/>
    </source>
</evidence>
<protein>
    <submittedName>
        <fullName evidence="1">Uncharacterized protein</fullName>
    </submittedName>
</protein>
<dbReference type="EMBL" id="CCND01000001">
    <property type="protein sequence ID" value="CDX49136.1"/>
    <property type="molecule type" value="Genomic_DNA"/>
</dbReference>
<accession>A0A0K2VMN9</accession>
<organism evidence="1 2">
    <name type="scientific">Mesorhizobium plurifarium</name>
    <dbReference type="NCBI Taxonomy" id="69974"/>
    <lineage>
        <taxon>Bacteria</taxon>
        <taxon>Pseudomonadati</taxon>
        <taxon>Pseudomonadota</taxon>
        <taxon>Alphaproteobacteria</taxon>
        <taxon>Hyphomicrobiales</taxon>
        <taxon>Phyllobacteriaceae</taxon>
        <taxon>Mesorhizobium</taxon>
    </lineage>
</organism>
<dbReference type="Proteomes" id="UP000182888">
    <property type="component" value="Unassembled WGS sequence"/>
</dbReference>
<proteinExistence type="predicted"/>
<gene>
    <name evidence="1" type="ORF">MPL1032_10208</name>
</gene>
<dbReference type="AlphaFoldDB" id="A0A0K2VMN9"/>
<sequence>MIQFGRRGRGTPGPIGRILGRENIGANIRALALISRTPAPGTLCLSTRKFSNMATADKLHLVAAYTQLGRKLFQPVAIM</sequence>
<name>A0A0K2VMN9_MESPL</name>
<evidence type="ECO:0000313" key="1">
    <source>
        <dbReference type="EMBL" id="CDX49136.1"/>
    </source>
</evidence>
<reference evidence="2" key="1">
    <citation type="submission" date="2014-08" db="EMBL/GenBank/DDBJ databases">
        <authorList>
            <person name="Edwards T."/>
        </authorList>
    </citation>
    <scope>NUCLEOTIDE SEQUENCE [LARGE SCALE GENOMIC DNA]</scope>
</reference>